<dbReference type="EMBL" id="CM002927">
    <property type="protein sequence ID" value="KGN48745.1"/>
    <property type="molecule type" value="Genomic_DNA"/>
</dbReference>
<protein>
    <submittedName>
        <fullName evidence="2">Uncharacterized protein</fullName>
    </submittedName>
</protein>
<name>A0A0A0KG91_CUCSA</name>
<evidence type="ECO:0000313" key="3">
    <source>
        <dbReference type="Proteomes" id="UP000029981"/>
    </source>
</evidence>
<sequence length="66" mass="7549">MRERMKTKEYVEKNHGDGRKLRDGERRGHGGGRSWTTVSAAASLVRSIGMTHAMTKYTITKEKRKN</sequence>
<feature type="region of interest" description="Disordered" evidence="1">
    <location>
        <begin position="1"/>
        <end position="35"/>
    </location>
</feature>
<organism evidence="2 3">
    <name type="scientific">Cucumis sativus</name>
    <name type="common">Cucumber</name>
    <dbReference type="NCBI Taxonomy" id="3659"/>
    <lineage>
        <taxon>Eukaryota</taxon>
        <taxon>Viridiplantae</taxon>
        <taxon>Streptophyta</taxon>
        <taxon>Embryophyta</taxon>
        <taxon>Tracheophyta</taxon>
        <taxon>Spermatophyta</taxon>
        <taxon>Magnoliopsida</taxon>
        <taxon>eudicotyledons</taxon>
        <taxon>Gunneridae</taxon>
        <taxon>Pentapetalae</taxon>
        <taxon>rosids</taxon>
        <taxon>fabids</taxon>
        <taxon>Cucurbitales</taxon>
        <taxon>Cucurbitaceae</taxon>
        <taxon>Benincaseae</taxon>
        <taxon>Cucumis</taxon>
    </lineage>
</organism>
<dbReference type="Gramene" id="KGN48745">
    <property type="protein sequence ID" value="KGN48745"/>
    <property type="gene ID" value="Csa_6G499880"/>
</dbReference>
<reference evidence="2 3" key="4">
    <citation type="journal article" date="2011" name="BMC Genomics">
        <title>RNA-Seq improves annotation of protein-coding genes in the cucumber genome.</title>
        <authorList>
            <person name="Li Z."/>
            <person name="Zhang Z."/>
            <person name="Yan P."/>
            <person name="Huang S."/>
            <person name="Fei Z."/>
            <person name="Lin K."/>
        </authorList>
    </citation>
    <scope>NUCLEOTIDE SEQUENCE [LARGE SCALE GENOMIC DNA]</scope>
    <source>
        <strain evidence="3">cv. 9930</strain>
    </source>
</reference>
<keyword evidence="3" id="KW-1185">Reference proteome</keyword>
<proteinExistence type="predicted"/>
<gene>
    <name evidence="2" type="ORF">Csa_6G499880</name>
</gene>
<dbReference type="Proteomes" id="UP000029981">
    <property type="component" value="Chromosome 6"/>
</dbReference>
<accession>A0A0A0KG91</accession>
<evidence type="ECO:0000313" key="2">
    <source>
        <dbReference type="EMBL" id="KGN48745.1"/>
    </source>
</evidence>
<dbReference type="AlphaFoldDB" id="A0A0A0KG91"/>
<reference evidence="2 3" key="3">
    <citation type="journal article" date="2010" name="BMC Genomics">
        <title>Transcriptome sequencing and comparative analysis of cucumber flowers with different sex types.</title>
        <authorList>
            <person name="Guo S."/>
            <person name="Zheng Y."/>
            <person name="Joung J.G."/>
            <person name="Liu S."/>
            <person name="Zhang Z."/>
            <person name="Crasta O.R."/>
            <person name="Sobral B.W."/>
            <person name="Xu Y."/>
            <person name="Huang S."/>
            <person name="Fei Z."/>
        </authorList>
    </citation>
    <scope>NUCLEOTIDE SEQUENCE [LARGE SCALE GENOMIC DNA]</scope>
    <source>
        <strain evidence="3">cv. 9930</strain>
    </source>
</reference>
<evidence type="ECO:0000256" key="1">
    <source>
        <dbReference type="SAM" id="MobiDB-lite"/>
    </source>
</evidence>
<feature type="compositionally biased region" description="Basic and acidic residues" evidence="1">
    <location>
        <begin position="1"/>
        <end position="28"/>
    </location>
</feature>
<reference evidence="2 3" key="1">
    <citation type="journal article" date="2009" name="Nat. Genet.">
        <title>The genome of the cucumber, Cucumis sativus L.</title>
        <authorList>
            <person name="Huang S."/>
            <person name="Li R."/>
            <person name="Zhang Z."/>
            <person name="Li L."/>
            <person name="Gu X."/>
            <person name="Fan W."/>
            <person name="Lucas W.J."/>
            <person name="Wang X."/>
            <person name="Xie B."/>
            <person name="Ni P."/>
            <person name="Ren Y."/>
            <person name="Zhu H."/>
            <person name="Li J."/>
            <person name="Lin K."/>
            <person name="Jin W."/>
            <person name="Fei Z."/>
            <person name="Li G."/>
            <person name="Staub J."/>
            <person name="Kilian A."/>
            <person name="van der Vossen E.A."/>
            <person name="Wu Y."/>
            <person name="Guo J."/>
            <person name="He J."/>
            <person name="Jia Z."/>
            <person name="Ren Y."/>
            <person name="Tian G."/>
            <person name="Lu Y."/>
            <person name="Ruan J."/>
            <person name="Qian W."/>
            <person name="Wang M."/>
            <person name="Huang Q."/>
            <person name="Li B."/>
            <person name="Xuan Z."/>
            <person name="Cao J."/>
            <person name="Asan"/>
            <person name="Wu Z."/>
            <person name="Zhang J."/>
            <person name="Cai Q."/>
            <person name="Bai Y."/>
            <person name="Zhao B."/>
            <person name="Han Y."/>
            <person name="Li Y."/>
            <person name="Li X."/>
            <person name="Wang S."/>
            <person name="Shi Q."/>
            <person name="Liu S."/>
            <person name="Cho W.K."/>
            <person name="Kim J.Y."/>
            <person name="Xu Y."/>
            <person name="Heller-Uszynska K."/>
            <person name="Miao H."/>
            <person name="Cheng Z."/>
            <person name="Zhang S."/>
            <person name="Wu J."/>
            <person name="Yang Y."/>
            <person name="Kang H."/>
            <person name="Li M."/>
            <person name="Liang H."/>
            <person name="Ren X."/>
            <person name="Shi Z."/>
            <person name="Wen M."/>
            <person name="Jian M."/>
            <person name="Yang H."/>
            <person name="Zhang G."/>
            <person name="Yang Z."/>
            <person name="Chen R."/>
            <person name="Liu S."/>
            <person name="Li J."/>
            <person name="Ma L."/>
            <person name="Liu H."/>
            <person name="Zhou Y."/>
            <person name="Zhao J."/>
            <person name="Fang X."/>
            <person name="Li G."/>
            <person name="Fang L."/>
            <person name="Li Y."/>
            <person name="Liu D."/>
            <person name="Zheng H."/>
            <person name="Zhang Y."/>
            <person name="Qin N."/>
            <person name="Li Z."/>
            <person name="Yang G."/>
            <person name="Yang S."/>
            <person name="Bolund L."/>
            <person name="Kristiansen K."/>
            <person name="Zheng H."/>
            <person name="Li S."/>
            <person name="Zhang X."/>
            <person name="Yang H."/>
            <person name="Wang J."/>
            <person name="Sun R."/>
            <person name="Zhang B."/>
            <person name="Jiang S."/>
            <person name="Wang J."/>
            <person name="Du Y."/>
            <person name="Li S."/>
        </authorList>
    </citation>
    <scope>NUCLEOTIDE SEQUENCE [LARGE SCALE GENOMIC DNA]</scope>
    <source>
        <strain evidence="3">cv. 9930</strain>
    </source>
</reference>
<reference evidence="2 3" key="2">
    <citation type="journal article" date="2009" name="PLoS ONE">
        <title>An integrated genetic and cytogenetic map of the cucumber genome.</title>
        <authorList>
            <person name="Ren Y."/>
            <person name="Zhang Z."/>
            <person name="Liu J."/>
            <person name="Staub J.E."/>
            <person name="Han Y."/>
            <person name="Cheng Z."/>
            <person name="Li X."/>
            <person name="Lu J."/>
            <person name="Miao H."/>
            <person name="Kang H."/>
            <person name="Xie B."/>
            <person name="Gu X."/>
            <person name="Wang X."/>
            <person name="Du Y."/>
            <person name="Jin W."/>
            <person name="Huang S."/>
        </authorList>
    </citation>
    <scope>NUCLEOTIDE SEQUENCE [LARGE SCALE GENOMIC DNA]</scope>
    <source>
        <strain evidence="3">cv. 9930</strain>
    </source>
</reference>